<evidence type="ECO:0000256" key="1">
    <source>
        <dbReference type="SAM" id="MobiDB-lite"/>
    </source>
</evidence>
<proteinExistence type="predicted"/>
<gene>
    <name evidence="2" type="ORF">NA56DRAFT_682139</name>
</gene>
<feature type="compositionally biased region" description="Basic and acidic residues" evidence="1">
    <location>
        <begin position="67"/>
        <end position="85"/>
    </location>
</feature>
<feature type="compositionally biased region" description="Pro residues" evidence="1">
    <location>
        <begin position="90"/>
        <end position="99"/>
    </location>
</feature>
<organism evidence="2 3">
    <name type="scientific">Hyaloscypha hepaticicola</name>
    <dbReference type="NCBI Taxonomy" id="2082293"/>
    <lineage>
        <taxon>Eukaryota</taxon>
        <taxon>Fungi</taxon>
        <taxon>Dikarya</taxon>
        <taxon>Ascomycota</taxon>
        <taxon>Pezizomycotina</taxon>
        <taxon>Leotiomycetes</taxon>
        <taxon>Helotiales</taxon>
        <taxon>Hyaloscyphaceae</taxon>
        <taxon>Hyaloscypha</taxon>
    </lineage>
</organism>
<dbReference type="Proteomes" id="UP000235672">
    <property type="component" value="Unassembled WGS sequence"/>
</dbReference>
<protein>
    <submittedName>
        <fullName evidence="2">Uncharacterized protein</fullName>
    </submittedName>
</protein>
<reference evidence="2 3" key="1">
    <citation type="submission" date="2016-05" db="EMBL/GenBank/DDBJ databases">
        <title>A degradative enzymes factory behind the ericoid mycorrhizal symbiosis.</title>
        <authorList>
            <consortium name="DOE Joint Genome Institute"/>
            <person name="Martino E."/>
            <person name="Morin E."/>
            <person name="Grelet G."/>
            <person name="Kuo A."/>
            <person name="Kohler A."/>
            <person name="Daghino S."/>
            <person name="Barry K."/>
            <person name="Choi C."/>
            <person name="Cichocki N."/>
            <person name="Clum A."/>
            <person name="Copeland A."/>
            <person name="Hainaut M."/>
            <person name="Haridas S."/>
            <person name="Labutti K."/>
            <person name="Lindquist E."/>
            <person name="Lipzen A."/>
            <person name="Khouja H.-R."/>
            <person name="Murat C."/>
            <person name="Ohm R."/>
            <person name="Olson A."/>
            <person name="Spatafora J."/>
            <person name="Veneault-Fourrey C."/>
            <person name="Henrissat B."/>
            <person name="Grigoriev I."/>
            <person name="Martin F."/>
            <person name="Perotto S."/>
        </authorList>
    </citation>
    <scope>NUCLEOTIDE SEQUENCE [LARGE SCALE GENOMIC DNA]</scope>
    <source>
        <strain evidence="2 3">UAMH 7357</strain>
    </source>
</reference>
<evidence type="ECO:0000313" key="2">
    <source>
        <dbReference type="EMBL" id="PMD15202.1"/>
    </source>
</evidence>
<accession>A0A2J6PME2</accession>
<dbReference type="AlphaFoldDB" id="A0A2J6PME2"/>
<dbReference type="OrthoDB" id="2351940at2759"/>
<feature type="region of interest" description="Disordered" evidence="1">
    <location>
        <begin position="382"/>
        <end position="444"/>
    </location>
</feature>
<sequence length="555" mass="62191">MPRPLSLMSGNFDSPPGSDSYRETADRIVREILDNTRSPDDISPSGELYRAIERFHRRRGGANHLRMASDREQEQRRQESRRDESSPLFVLPPQPPPEGSSPRERAISRLAGMTARRGRPRMPPSDRWMERARSLLGETVSTNNGLADLQSAGRQLEQASSTLRAILDDPIPMIPNISSPILEPTEYSGEAEQNRRAKRRKLDSDKLDSTFAGFSYGRYGQVEPGKLKMEIVSCDGGIFQDHGGNYSNYSAENVLKNDSSVYCTKSNRCNLVLRHQGATVFSLKELVIKAPHSGYTAPVQEGMVFISMTSDDLLTRTAQYQIQYSPARPRRSLSQRSNELPPIVSIRHNDDGSMTAAQVRARRLYDIGLQDEDCDYRTAQIPSDFTENAPPFQVTTECSDSENDEPSSTHPSRHRSIHRVMGLRLEDSDSSGEEDSNEHTGPWHEDYLLGIGRSRLRRRETASNITLAEAAEASQIATQETVRAVGGELMAPHARFFIERDKSKCTVKFDPPVSGRFILLKMWSPHHSASSNIDIQSVVAKGYAGPRFFPAVQMR</sequence>
<name>A0A2J6PME2_9HELO</name>
<dbReference type="EMBL" id="KZ613515">
    <property type="protein sequence ID" value="PMD15202.1"/>
    <property type="molecule type" value="Genomic_DNA"/>
</dbReference>
<dbReference type="STRING" id="1745343.A0A2J6PME2"/>
<feature type="region of interest" description="Disordered" evidence="1">
    <location>
        <begin position="60"/>
        <end position="104"/>
    </location>
</feature>
<evidence type="ECO:0000313" key="3">
    <source>
        <dbReference type="Proteomes" id="UP000235672"/>
    </source>
</evidence>
<feature type="region of interest" description="Disordered" evidence="1">
    <location>
        <begin position="1"/>
        <end position="27"/>
    </location>
</feature>
<keyword evidence="3" id="KW-1185">Reference proteome</keyword>